<dbReference type="InterPro" id="IPR010069">
    <property type="entry name" value="CdiA_FHA1_rpt"/>
</dbReference>
<gene>
    <name evidence="1" type="ORF">FB4_0638</name>
</gene>
<comment type="caution">
    <text evidence="1">The sequence shown here is derived from an EMBL/GenBank/DDBJ whole genome shotgun (WGS) entry which is preliminary data.</text>
</comment>
<dbReference type="EMBL" id="AKVJ01000033">
    <property type="protein sequence ID" value="EIW16929.1"/>
    <property type="molecule type" value="Genomic_DNA"/>
</dbReference>
<evidence type="ECO:0000313" key="1">
    <source>
        <dbReference type="EMBL" id="EIW16929.1"/>
    </source>
</evidence>
<feature type="non-terminal residue" evidence="1">
    <location>
        <position position="1"/>
    </location>
</feature>
<proteinExistence type="predicted"/>
<organism evidence="1 2">
    <name type="scientific">Pelosinus fermentans B4</name>
    <dbReference type="NCBI Taxonomy" id="1149862"/>
    <lineage>
        <taxon>Bacteria</taxon>
        <taxon>Bacillati</taxon>
        <taxon>Bacillota</taxon>
        <taxon>Negativicutes</taxon>
        <taxon>Selenomonadales</taxon>
        <taxon>Sporomusaceae</taxon>
        <taxon>Pelosinus</taxon>
    </lineage>
</organism>
<name>I9L977_9FIRM</name>
<sequence>KVKADAIDLSGSTTYAGSSAELTAVAGDINNTGASLQTAGTLTAIASGTIRNDQDANQVKGEIKAGQLTLTADGISNQGGNLTQMGLGTTNLTANNSIDNTGGEIFTNGESIQIKANSLKNSQGKLEHAGTGLLSVETEENYKNDDGKLATNGQLYLTSQEIDNTRGIISAKNIDIISQSAINNSQGLISSSGDTLLSAQGAVNNEQGSIEASKGLIVTAQSLNNQKGRIVSLGTSNMKVTTSQDIQNQSGLIGGNGKVEITAR</sequence>
<evidence type="ECO:0000313" key="2">
    <source>
        <dbReference type="Proteomes" id="UP000004324"/>
    </source>
</evidence>
<dbReference type="AlphaFoldDB" id="I9L977"/>
<protein>
    <submittedName>
        <fullName evidence="1">Adhesin HecA family</fullName>
    </submittedName>
</protein>
<accession>I9L977</accession>
<keyword evidence="2" id="KW-1185">Reference proteome</keyword>
<dbReference type="OrthoDB" id="1672057at2"/>
<feature type="non-terminal residue" evidence="1">
    <location>
        <position position="264"/>
    </location>
</feature>
<dbReference type="NCBIfam" id="TIGR01731">
    <property type="entry name" value="fil_hemag_20aa"/>
    <property type="match status" value="7"/>
</dbReference>
<dbReference type="InterPro" id="IPR008619">
    <property type="entry name" value="Filamentous_hemagglutn_rpt"/>
</dbReference>
<dbReference type="Proteomes" id="UP000004324">
    <property type="component" value="Unassembled WGS sequence"/>
</dbReference>
<dbReference type="RefSeq" id="WP_007936704.1">
    <property type="nucleotide sequence ID" value="NZ_AKVJ01000033.1"/>
</dbReference>
<reference evidence="1 2" key="1">
    <citation type="journal article" date="2012" name="J. Bacteriol.">
        <title>Draft Genome Sequences for Two Metal-Reducing Pelosinus fermentans Strains Isolated from a Cr(VI)-Contaminated Site and for Type Strain R7.</title>
        <authorList>
            <person name="Brown S.D."/>
            <person name="Podar M."/>
            <person name="Klingeman D.M."/>
            <person name="Johnson C.M."/>
            <person name="Yang Z.K."/>
            <person name="Utturkar S.M."/>
            <person name="Land M.L."/>
            <person name="Mosher J.J."/>
            <person name="Hurt R.A.Jr."/>
            <person name="Phelps T.J."/>
            <person name="Palumbo A.V."/>
            <person name="Arkin A.P."/>
            <person name="Hazen T.C."/>
            <person name="Elias D.A."/>
        </authorList>
    </citation>
    <scope>NUCLEOTIDE SEQUENCE [LARGE SCALE GENOMIC DNA]</scope>
    <source>
        <strain evidence="1 2">B4</strain>
    </source>
</reference>
<dbReference type="Pfam" id="PF05594">
    <property type="entry name" value="Fil_haemagg"/>
    <property type="match status" value="3"/>
</dbReference>